<evidence type="ECO:0000313" key="9">
    <source>
        <dbReference type="Proteomes" id="UP000037136"/>
    </source>
</evidence>
<feature type="transmembrane region" description="Helical" evidence="6">
    <location>
        <begin position="165"/>
        <end position="188"/>
    </location>
</feature>
<evidence type="ECO:0000256" key="6">
    <source>
        <dbReference type="SAM" id="Phobius"/>
    </source>
</evidence>
<organism evidence="8 9">
    <name type="scientific">Ophiocordyceps unilateralis</name>
    <name type="common">Zombie-ant fungus</name>
    <name type="synonym">Torrubia unilateralis</name>
    <dbReference type="NCBI Taxonomy" id="268505"/>
    <lineage>
        <taxon>Eukaryota</taxon>
        <taxon>Fungi</taxon>
        <taxon>Dikarya</taxon>
        <taxon>Ascomycota</taxon>
        <taxon>Pezizomycotina</taxon>
        <taxon>Sordariomycetes</taxon>
        <taxon>Hypocreomycetidae</taxon>
        <taxon>Hypocreales</taxon>
        <taxon>Ophiocordycipitaceae</taxon>
        <taxon>Ophiocordyceps</taxon>
    </lineage>
</organism>
<keyword evidence="9" id="KW-1185">Reference proteome</keyword>
<comment type="subcellular location">
    <subcellularLocation>
        <location evidence="1">Membrane</location>
        <topology evidence="1">Multi-pass membrane protein</topology>
    </subcellularLocation>
</comment>
<dbReference type="PROSITE" id="PS50922">
    <property type="entry name" value="TLC"/>
    <property type="match status" value="1"/>
</dbReference>
<evidence type="ECO:0000256" key="3">
    <source>
        <dbReference type="ARBA" id="ARBA00022989"/>
    </source>
</evidence>
<evidence type="ECO:0000259" key="7">
    <source>
        <dbReference type="PROSITE" id="PS50922"/>
    </source>
</evidence>
<gene>
    <name evidence="8" type="ORF">XA68_18265</name>
</gene>
<dbReference type="EMBL" id="LAZP02000902">
    <property type="protein sequence ID" value="PFH55466.1"/>
    <property type="molecule type" value="Genomic_DNA"/>
</dbReference>
<keyword evidence="3 6" id="KW-1133">Transmembrane helix</keyword>
<dbReference type="PANTHER" id="PTHR13439">
    <property type="entry name" value="CT120 PROTEIN"/>
    <property type="match status" value="1"/>
</dbReference>
<feature type="transmembrane region" description="Helical" evidence="6">
    <location>
        <begin position="78"/>
        <end position="98"/>
    </location>
</feature>
<name>A0A2A9P3M4_OPHUN</name>
<dbReference type="STRING" id="268505.A0A2A9P3M4"/>
<keyword evidence="4 5" id="KW-0472">Membrane</keyword>
<feature type="domain" description="TLC" evidence="7">
    <location>
        <begin position="69"/>
        <end position="242"/>
    </location>
</feature>
<keyword evidence="2 5" id="KW-0812">Transmembrane</keyword>
<dbReference type="GO" id="GO:0016020">
    <property type="term" value="C:membrane"/>
    <property type="evidence" value="ECO:0007669"/>
    <property type="project" value="UniProtKB-SubCell"/>
</dbReference>
<accession>A0A2A9P3M4</accession>
<feature type="transmembrane region" description="Helical" evidence="6">
    <location>
        <begin position="141"/>
        <end position="159"/>
    </location>
</feature>
<evidence type="ECO:0000256" key="4">
    <source>
        <dbReference type="ARBA" id="ARBA00023136"/>
    </source>
</evidence>
<sequence length="242" mass="27512">MKDPFFIAPIPWLSESARPLCERLHLPSLPLHLHEVLAAALFYSFIFFPVSPILSSILAPRHYPKLPREKRLSWDAHVVSMIQSTLIIVLAVWVILLDDERRAMDWEERVWGYTGAAGMVQALAAGYFLWDLIVTSHNFDVFGFGTLAHALAALLVYSLGFRPFVNYYGCVFILWELSTPFLNIHWFLDKTNRTGSRAQLYNGCRPQSNYGDEGFHNYGLCGRQCCHSVLASRSLSGKQPHP</sequence>
<dbReference type="Proteomes" id="UP000037136">
    <property type="component" value="Unassembled WGS sequence"/>
</dbReference>
<dbReference type="GO" id="GO:0055088">
    <property type="term" value="P:lipid homeostasis"/>
    <property type="evidence" value="ECO:0007669"/>
    <property type="project" value="TreeGrafter"/>
</dbReference>
<dbReference type="AlphaFoldDB" id="A0A2A9P3M4"/>
<reference evidence="8 9" key="1">
    <citation type="journal article" date="2015" name="BMC Genomics">
        <title>Gene expression during zombie ant biting behavior reflects the complexity underlying fungal parasitic behavioral manipulation.</title>
        <authorList>
            <person name="de Bekker C."/>
            <person name="Ohm R.A."/>
            <person name="Loreto R.G."/>
            <person name="Sebastian A."/>
            <person name="Albert I."/>
            <person name="Merrow M."/>
            <person name="Brachmann A."/>
            <person name="Hughes D.P."/>
        </authorList>
    </citation>
    <scope>NUCLEOTIDE SEQUENCE [LARGE SCALE GENOMIC DNA]</scope>
    <source>
        <strain evidence="8 9">SC16a</strain>
    </source>
</reference>
<dbReference type="GO" id="GO:0005783">
    <property type="term" value="C:endoplasmic reticulum"/>
    <property type="evidence" value="ECO:0007669"/>
    <property type="project" value="TreeGrafter"/>
</dbReference>
<dbReference type="InterPro" id="IPR006634">
    <property type="entry name" value="TLC-dom"/>
</dbReference>
<evidence type="ECO:0000256" key="5">
    <source>
        <dbReference type="PROSITE-ProRule" id="PRU00205"/>
    </source>
</evidence>
<evidence type="ECO:0000256" key="1">
    <source>
        <dbReference type="ARBA" id="ARBA00004141"/>
    </source>
</evidence>
<reference evidence="8 9" key="2">
    <citation type="journal article" date="2017" name="Sci. Rep.">
        <title>Ant-infecting Ophiocordyceps genomes reveal a high diversity of potential behavioral manipulation genes and a possible major role for enterotoxins.</title>
        <authorList>
            <person name="de Bekker C."/>
            <person name="Ohm R.A."/>
            <person name="Evans H.C."/>
            <person name="Brachmann A."/>
            <person name="Hughes D.P."/>
        </authorList>
    </citation>
    <scope>NUCLEOTIDE SEQUENCE [LARGE SCALE GENOMIC DNA]</scope>
    <source>
        <strain evidence="8 9">SC16a</strain>
    </source>
</reference>
<feature type="transmembrane region" description="Helical" evidence="6">
    <location>
        <begin position="110"/>
        <end position="129"/>
    </location>
</feature>
<dbReference type="InterPro" id="IPR050846">
    <property type="entry name" value="TLCD"/>
</dbReference>
<protein>
    <recommendedName>
        <fullName evidence="7">TLC domain-containing protein</fullName>
    </recommendedName>
</protein>
<proteinExistence type="predicted"/>
<evidence type="ECO:0000256" key="2">
    <source>
        <dbReference type="ARBA" id="ARBA00022692"/>
    </source>
</evidence>
<dbReference type="OrthoDB" id="10266980at2759"/>
<evidence type="ECO:0000313" key="8">
    <source>
        <dbReference type="EMBL" id="PFH55466.1"/>
    </source>
</evidence>
<dbReference type="PANTHER" id="PTHR13439:SF0">
    <property type="entry name" value="TOPOISOMERASE I DAMAGE AFFECTED PROTEIN 4"/>
    <property type="match status" value="1"/>
</dbReference>
<comment type="caution">
    <text evidence="8">The sequence shown here is derived from an EMBL/GenBank/DDBJ whole genome shotgun (WGS) entry which is preliminary data.</text>
</comment>
<feature type="transmembrane region" description="Helical" evidence="6">
    <location>
        <begin position="36"/>
        <end position="58"/>
    </location>
</feature>
<dbReference type="Pfam" id="PF03798">
    <property type="entry name" value="TRAM_LAG1_CLN8"/>
    <property type="match status" value="1"/>
</dbReference>
<dbReference type="SMART" id="SM00724">
    <property type="entry name" value="TLC"/>
    <property type="match status" value="1"/>
</dbReference>